<reference evidence="1" key="1">
    <citation type="submission" date="2021-03" db="EMBL/GenBank/DDBJ databases">
        <title>Acanthopleuribacteraceae sp. M133.</title>
        <authorList>
            <person name="Wang G."/>
        </authorList>
    </citation>
    <scope>NUCLEOTIDE SEQUENCE</scope>
    <source>
        <strain evidence="1">M133</strain>
    </source>
</reference>
<proteinExistence type="predicted"/>
<keyword evidence="2" id="KW-1185">Reference proteome</keyword>
<dbReference type="AlphaFoldDB" id="A0A8A4TT00"/>
<evidence type="ECO:0000313" key="1">
    <source>
        <dbReference type="EMBL" id="QTD49665.1"/>
    </source>
</evidence>
<dbReference type="RefSeq" id="WP_237379298.1">
    <property type="nucleotide sequence ID" value="NZ_CP071793.1"/>
</dbReference>
<dbReference type="KEGG" id="scor:J3U87_29125"/>
<dbReference type="Proteomes" id="UP000663929">
    <property type="component" value="Chromosome"/>
</dbReference>
<dbReference type="EMBL" id="CP071793">
    <property type="protein sequence ID" value="QTD49665.1"/>
    <property type="molecule type" value="Genomic_DNA"/>
</dbReference>
<name>A0A8A4TT00_SULCO</name>
<evidence type="ECO:0000313" key="2">
    <source>
        <dbReference type="Proteomes" id="UP000663929"/>
    </source>
</evidence>
<accession>A0A8A4TT00</accession>
<gene>
    <name evidence="1" type="ORF">J3U87_29125</name>
</gene>
<organism evidence="1 2">
    <name type="scientific">Sulfidibacter corallicola</name>
    <dbReference type="NCBI Taxonomy" id="2818388"/>
    <lineage>
        <taxon>Bacteria</taxon>
        <taxon>Pseudomonadati</taxon>
        <taxon>Acidobacteriota</taxon>
        <taxon>Holophagae</taxon>
        <taxon>Acanthopleuribacterales</taxon>
        <taxon>Acanthopleuribacteraceae</taxon>
        <taxon>Sulfidibacter</taxon>
    </lineage>
</organism>
<protein>
    <submittedName>
        <fullName evidence="1">Uncharacterized protein</fullName>
    </submittedName>
</protein>
<sequence length="148" mass="16977">MKWNKPPEKGMLIDTINQERLEFPLNPEQITDSKTTSYAAIKVPGLDRPRYQFVTGDVRKIEFKIHLFQGPVMEQVAWLRSRQVPEREDARLVAAPHSVLFLFGTMYSGVLCVVTSVKADFHSLFSPELEPMQCEVSLALEVLEDQKR</sequence>